<evidence type="ECO:0000313" key="3">
    <source>
        <dbReference type="EMBL" id="GBM79005.1"/>
    </source>
</evidence>
<dbReference type="Proteomes" id="UP000499080">
    <property type="component" value="Unassembled WGS sequence"/>
</dbReference>
<gene>
    <name evidence="3" type="primary">R1A1-elementORF2_313</name>
    <name evidence="3" type="ORF">AVEN_227233_1</name>
</gene>
<name>A0A4Y2IMY1_ARAVE</name>
<dbReference type="CDD" id="cd09276">
    <property type="entry name" value="Rnase_HI_RT_non_LTR"/>
    <property type="match status" value="1"/>
</dbReference>
<dbReference type="Gene3D" id="3.30.420.10">
    <property type="entry name" value="Ribonuclease H-like superfamily/Ribonuclease H"/>
    <property type="match status" value="1"/>
</dbReference>
<dbReference type="Gene3D" id="3.30.70.270">
    <property type="match status" value="1"/>
</dbReference>
<sequence>MVALELSLQEESFVVISLYCLPSKDIKEDLNELRKLLIQFGDRNICILGDFNAKSRVWGPKDGDSRGDLVLELVDQFDLIVVNSSDSNPSFNGPQGTSWIDLLLIKNFDLSRIQNWTIEDRITHSDHQKMVFSIVPQSTNSYGNFRSKKWTTAHVNMISFKIHLTKFVEMYSAEGKTLDEIIEEVQIALYKLCVKSCKRKEGKTSDAIWWTSELEVKRSRVRALRRRFQRTYQEDERLLRKIKFKKEMAEFTQSIAIAKTNSFRSFLKGVLRVNSFGTFYSLVKDSIRNFGHLCPIKQQDGSFSTSFKDSMQIILEYHFPRDCSNILRRQVDLEYNFPLVTVFEIGKIFGEMDLSKAPGPDGLCADIIFEYFNINKKFFTALMNQCINTATFPDSWKWASVALIPKEGKDLSCSSSYRPICLLSTWGKILDKILSRRLVFELERDGKLHGNQFGFRNGRSTLNALQGLKDFICESKIKKLVSIAISLDMSNAFNSVEWRDVISALREDEVSEYLILSIQDFLNNRKIVVNNLGINYNYGKGVPQGSCLGPILWLVIADRLLRAMDKYKNCVVTMFADDILIMASDSASYRFTNSLEAPIREVEIWANRFNLKINPDKSKYMVFPFHRRISHFPRLKICNRSIKNVKELKYLGLLFDERLTWMTHLGHIKDRVSALQHKIGRLSRATWGANCLVLKEIYLRAVEKFVLYGSPIWYSENVKLRNKLLQIQRISLLNICKTYKTVSTDALHILSGCPPIHFVARNERLLFDLYVKHCQIKIGDININFEEVSHFINIEPPWRAFSFPWEYGNPDVGSVVKIFTDGSKINNKVGIGIVCFGVNGEQKWSYSERISDAASVFIAEALAIFRALEMCKDDEEEIHIFSDSRSVLMAIDSLQDIHYIIFKIKNILKQSKNFKLFWIKAHVGTHGNEVADYLAKKATEKEIIDHIVPLPRSWIRLKLKESLIENWQSSWNSSRNARFLFGIFSDVSFNRCLGDFYLNQILTTHGAFPIHQGKFFGKESLCRCGLDEGTVSHCVYGCPRFHVIRERYFPRNFSVLGFIDLISDRKACVGLKEIVAILLRDCLED</sequence>
<feature type="domain" description="Reverse transcriptase" evidence="1">
    <location>
        <begin position="385"/>
        <end position="655"/>
    </location>
</feature>
<dbReference type="InterPro" id="IPR043128">
    <property type="entry name" value="Rev_trsase/Diguanyl_cyclase"/>
</dbReference>
<reference evidence="3 4" key="1">
    <citation type="journal article" date="2019" name="Sci. Rep.">
        <title>Orb-weaving spider Araneus ventricosus genome elucidates the spidroin gene catalogue.</title>
        <authorList>
            <person name="Kono N."/>
            <person name="Nakamura H."/>
            <person name="Ohtoshi R."/>
            <person name="Moran D.A.P."/>
            <person name="Shinohara A."/>
            <person name="Yoshida Y."/>
            <person name="Fujiwara M."/>
            <person name="Mori M."/>
            <person name="Tomita M."/>
            <person name="Arakawa K."/>
        </authorList>
    </citation>
    <scope>NUCLEOTIDE SEQUENCE [LARGE SCALE GENOMIC DNA]</scope>
</reference>
<dbReference type="InterPro" id="IPR005135">
    <property type="entry name" value="Endo/exonuclease/phosphatase"/>
</dbReference>
<dbReference type="InterPro" id="IPR036691">
    <property type="entry name" value="Endo/exonu/phosph_ase_sf"/>
</dbReference>
<dbReference type="GO" id="GO:0004523">
    <property type="term" value="F:RNA-DNA hybrid ribonuclease activity"/>
    <property type="evidence" value="ECO:0007669"/>
    <property type="project" value="InterPro"/>
</dbReference>
<dbReference type="PROSITE" id="PS50878">
    <property type="entry name" value="RT_POL"/>
    <property type="match status" value="1"/>
</dbReference>
<dbReference type="Gene3D" id="3.60.10.10">
    <property type="entry name" value="Endonuclease/exonuclease/phosphatase"/>
    <property type="match status" value="1"/>
</dbReference>
<dbReference type="SUPFAM" id="SSF53098">
    <property type="entry name" value="Ribonuclease H-like"/>
    <property type="match status" value="1"/>
</dbReference>
<dbReference type="GO" id="GO:0003676">
    <property type="term" value="F:nucleic acid binding"/>
    <property type="evidence" value="ECO:0007669"/>
    <property type="project" value="InterPro"/>
</dbReference>
<protein>
    <recommendedName>
        <fullName evidence="5">Retrovirus-related Pol polyprotein from type-1 retrotransposable element R1</fullName>
    </recommendedName>
</protein>
<evidence type="ECO:0000259" key="2">
    <source>
        <dbReference type="PROSITE" id="PS50879"/>
    </source>
</evidence>
<dbReference type="InterPro" id="IPR043502">
    <property type="entry name" value="DNA/RNA_pol_sf"/>
</dbReference>
<dbReference type="Pfam" id="PF00075">
    <property type="entry name" value="RNase_H"/>
    <property type="match status" value="1"/>
</dbReference>
<feature type="domain" description="RNase H type-1" evidence="2">
    <location>
        <begin position="812"/>
        <end position="940"/>
    </location>
</feature>
<accession>A0A4Y2IMY1</accession>
<comment type="caution">
    <text evidence="3">The sequence shown here is derived from an EMBL/GenBank/DDBJ whole genome shotgun (WGS) entry which is preliminary data.</text>
</comment>
<dbReference type="PANTHER" id="PTHR19446">
    <property type="entry name" value="REVERSE TRANSCRIPTASES"/>
    <property type="match status" value="1"/>
</dbReference>
<dbReference type="Pfam" id="PF14529">
    <property type="entry name" value="Exo_endo_phos_2"/>
    <property type="match status" value="1"/>
</dbReference>
<dbReference type="PROSITE" id="PS50879">
    <property type="entry name" value="RNASE_H_1"/>
    <property type="match status" value="1"/>
</dbReference>
<dbReference type="AlphaFoldDB" id="A0A4Y2IMY1"/>
<proteinExistence type="predicted"/>
<dbReference type="CDD" id="cd01650">
    <property type="entry name" value="RT_nLTR_like"/>
    <property type="match status" value="1"/>
</dbReference>
<dbReference type="Pfam" id="PF00078">
    <property type="entry name" value="RVT_1"/>
    <property type="match status" value="1"/>
</dbReference>
<evidence type="ECO:0008006" key="5">
    <source>
        <dbReference type="Google" id="ProtNLM"/>
    </source>
</evidence>
<dbReference type="EMBL" id="BGPR01002794">
    <property type="protein sequence ID" value="GBM79005.1"/>
    <property type="molecule type" value="Genomic_DNA"/>
</dbReference>
<dbReference type="GO" id="GO:0071897">
    <property type="term" value="P:DNA biosynthetic process"/>
    <property type="evidence" value="ECO:0007669"/>
    <property type="project" value="UniProtKB-ARBA"/>
</dbReference>
<dbReference type="SUPFAM" id="SSF56672">
    <property type="entry name" value="DNA/RNA polymerases"/>
    <property type="match status" value="1"/>
</dbReference>
<dbReference type="OrthoDB" id="6437248at2759"/>
<dbReference type="InterPro" id="IPR012337">
    <property type="entry name" value="RNaseH-like_sf"/>
</dbReference>
<dbReference type="SUPFAM" id="SSF56219">
    <property type="entry name" value="DNase I-like"/>
    <property type="match status" value="1"/>
</dbReference>
<evidence type="ECO:0000313" key="4">
    <source>
        <dbReference type="Proteomes" id="UP000499080"/>
    </source>
</evidence>
<evidence type="ECO:0000259" key="1">
    <source>
        <dbReference type="PROSITE" id="PS50878"/>
    </source>
</evidence>
<dbReference type="GO" id="GO:0042575">
    <property type="term" value="C:DNA polymerase complex"/>
    <property type="evidence" value="ECO:0007669"/>
    <property type="project" value="UniProtKB-ARBA"/>
</dbReference>
<keyword evidence="4" id="KW-1185">Reference proteome</keyword>
<dbReference type="InterPro" id="IPR002156">
    <property type="entry name" value="RNaseH_domain"/>
</dbReference>
<dbReference type="InterPro" id="IPR000477">
    <property type="entry name" value="RT_dom"/>
</dbReference>
<dbReference type="InterPro" id="IPR036397">
    <property type="entry name" value="RNaseH_sf"/>
</dbReference>
<organism evidence="3 4">
    <name type="scientific">Araneus ventricosus</name>
    <name type="common">Orbweaver spider</name>
    <name type="synonym">Epeira ventricosa</name>
    <dbReference type="NCBI Taxonomy" id="182803"/>
    <lineage>
        <taxon>Eukaryota</taxon>
        <taxon>Metazoa</taxon>
        <taxon>Ecdysozoa</taxon>
        <taxon>Arthropoda</taxon>
        <taxon>Chelicerata</taxon>
        <taxon>Arachnida</taxon>
        <taxon>Araneae</taxon>
        <taxon>Araneomorphae</taxon>
        <taxon>Entelegynae</taxon>
        <taxon>Araneoidea</taxon>
        <taxon>Araneidae</taxon>
        <taxon>Araneus</taxon>
    </lineage>
</organism>